<accession>F4KQQ6</accession>
<dbReference type="STRING" id="760192.Halhy_3168"/>
<organism evidence="2 3">
    <name type="scientific">Haliscomenobacter hydrossis (strain ATCC 27775 / DSM 1100 / LMG 10767 / O)</name>
    <dbReference type="NCBI Taxonomy" id="760192"/>
    <lineage>
        <taxon>Bacteria</taxon>
        <taxon>Pseudomonadati</taxon>
        <taxon>Bacteroidota</taxon>
        <taxon>Saprospiria</taxon>
        <taxon>Saprospirales</taxon>
        <taxon>Haliscomenobacteraceae</taxon>
        <taxon>Haliscomenobacter</taxon>
    </lineage>
</organism>
<reference evidence="2 3" key="1">
    <citation type="journal article" date="2011" name="Stand. Genomic Sci.">
        <title>Complete genome sequence of Haliscomenobacter hydrossis type strain (O).</title>
        <authorList>
            <consortium name="US DOE Joint Genome Institute (JGI-PGF)"/>
            <person name="Daligault H."/>
            <person name="Lapidus A."/>
            <person name="Zeytun A."/>
            <person name="Nolan M."/>
            <person name="Lucas S."/>
            <person name="Del Rio T.G."/>
            <person name="Tice H."/>
            <person name="Cheng J.F."/>
            <person name="Tapia R."/>
            <person name="Han C."/>
            <person name="Goodwin L."/>
            <person name="Pitluck S."/>
            <person name="Liolios K."/>
            <person name="Pagani I."/>
            <person name="Ivanova N."/>
            <person name="Huntemann M."/>
            <person name="Mavromatis K."/>
            <person name="Mikhailova N."/>
            <person name="Pati A."/>
            <person name="Chen A."/>
            <person name="Palaniappan K."/>
            <person name="Land M."/>
            <person name="Hauser L."/>
            <person name="Brambilla E.M."/>
            <person name="Rohde M."/>
            <person name="Verbarg S."/>
            <person name="Goker M."/>
            <person name="Bristow J."/>
            <person name="Eisen J.A."/>
            <person name="Markowitz V."/>
            <person name="Hugenholtz P."/>
            <person name="Kyrpides N.C."/>
            <person name="Klenk H.P."/>
            <person name="Woyke T."/>
        </authorList>
    </citation>
    <scope>NUCLEOTIDE SEQUENCE [LARGE SCALE GENOMIC DNA]</scope>
    <source>
        <strain evidence="3">ATCC 27775 / DSM 1100 / LMG 10767 / O</strain>
    </source>
</reference>
<dbReference type="EMBL" id="CP002691">
    <property type="protein sequence ID" value="AEE51029.1"/>
    <property type="molecule type" value="Genomic_DNA"/>
</dbReference>
<name>F4KQQ6_HALH1</name>
<keyword evidence="3" id="KW-1185">Reference proteome</keyword>
<feature type="domain" description="Cupin type-2" evidence="1">
    <location>
        <begin position="39"/>
        <end position="103"/>
    </location>
</feature>
<sequence length="186" mass="21014">MQYPFKLPHKIQNFSGEVIVFKERLIDQDGIEMMLIENEVAPGSGPPFHVHFLQDEYLKVVSGTMGYQFSGEREKIANPGEAALFKRGDVHRFWNAGDTPLRCEGWVKPANSLDFYLAAVYASMDKVGKHSGDPFDTAYLITRYRTEYDLMVIPAFVKRVVMPIIVSIGKILGKYKHFASAPAPLK</sequence>
<dbReference type="Pfam" id="PF07883">
    <property type="entry name" value="Cupin_2"/>
    <property type="match status" value="1"/>
</dbReference>
<dbReference type="InterPro" id="IPR011051">
    <property type="entry name" value="RmlC_Cupin_sf"/>
</dbReference>
<dbReference type="PANTHER" id="PTHR36440:SF1">
    <property type="entry name" value="PUTATIVE (AFU_ORTHOLOGUE AFUA_8G07350)-RELATED"/>
    <property type="match status" value="1"/>
</dbReference>
<dbReference type="AlphaFoldDB" id="F4KQQ6"/>
<evidence type="ECO:0000313" key="3">
    <source>
        <dbReference type="Proteomes" id="UP000008461"/>
    </source>
</evidence>
<dbReference type="PANTHER" id="PTHR36440">
    <property type="entry name" value="PUTATIVE (AFU_ORTHOLOGUE AFUA_8G07350)-RELATED"/>
    <property type="match status" value="1"/>
</dbReference>
<dbReference type="eggNOG" id="COG0662">
    <property type="taxonomic scope" value="Bacteria"/>
</dbReference>
<dbReference type="InterPro" id="IPR013096">
    <property type="entry name" value="Cupin_2"/>
</dbReference>
<dbReference type="RefSeq" id="WP_013765571.1">
    <property type="nucleotide sequence ID" value="NC_015510.1"/>
</dbReference>
<dbReference type="Proteomes" id="UP000008461">
    <property type="component" value="Chromosome"/>
</dbReference>
<dbReference type="HOGENOM" id="CLU_108780_1_0_10"/>
<protein>
    <submittedName>
        <fullName evidence="2">Cupin 2 conserved barrel domain protein</fullName>
    </submittedName>
</protein>
<dbReference type="InterPro" id="IPR053146">
    <property type="entry name" value="QDO-like"/>
</dbReference>
<dbReference type="Gene3D" id="2.60.120.10">
    <property type="entry name" value="Jelly Rolls"/>
    <property type="match status" value="1"/>
</dbReference>
<dbReference type="InterPro" id="IPR014710">
    <property type="entry name" value="RmlC-like_jellyroll"/>
</dbReference>
<dbReference type="CDD" id="cd02208">
    <property type="entry name" value="cupin_RmlC-like"/>
    <property type="match status" value="1"/>
</dbReference>
<gene>
    <name evidence="2" type="ordered locus">Halhy_3168</name>
</gene>
<evidence type="ECO:0000259" key="1">
    <source>
        <dbReference type="Pfam" id="PF07883"/>
    </source>
</evidence>
<dbReference type="SUPFAM" id="SSF51182">
    <property type="entry name" value="RmlC-like cupins"/>
    <property type="match status" value="1"/>
</dbReference>
<evidence type="ECO:0000313" key="2">
    <source>
        <dbReference type="EMBL" id="AEE51029.1"/>
    </source>
</evidence>
<dbReference type="KEGG" id="hhy:Halhy_3168"/>
<proteinExistence type="predicted"/>
<reference key="2">
    <citation type="submission" date="2011-04" db="EMBL/GenBank/DDBJ databases">
        <title>Complete sequence of chromosome of Haliscomenobacter hydrossis DSM 1100.</title>
        <authorList>
            <consortium name="US DOE Joint Genome Institute (JGI-PGF)"/>
            <person name="Lucas S."/>
            <person name="Han J."/>
            <person name="Lapidus A."/>
            <person name="Bruce D."/>
            <person name="Goodwin L."/>
            <person name="Pitluck S."/>
            <person name="Peters L."/>
            <person name="Kyrpides N."/>
            <person name="Mavromatis K."/>
            <person name="Ivanova N."/>
            <person name="Ovchinnikova G."/>
            <person name="Pagani I."/>
            <person name="Daligault H."/>
            <person name="Detter J.C."/>
            <person name="Han C."/>
            <person name="Land M."/>
            <person name="Hauser L."/>
            <person name="Markowitz V."/>
            <person name="Cheng J.-F."/>
            <person name="Hugenholtz P."/>
            <person name="Woyke T."/>
            <person name="Wu D."/>
            <person name="Verbarg S."/>
            <person name="Frueling A."/>
            <person name="Brambilla E."/>
            <person name="Klenk H.-P."/>
            <person name="Eisen J.A."/>
        </authorList>
    </citation>
    <scope>NUCLEOTIDE SEQUENCE</scope>
    <source>
        <strain>DSM 1100</strain>
    </source>
</reference>
<dbReference type="OrthoDB" id="1423961at2"/>